<evidence type="ECO:0000256" key="1">
    <source>
        <dbReference type="SAM" id="MobiDB-lite"/>
    </source>
</evidence>
<dbReference type="EMBL" id="BAAFSV010000006">
    <property type="protein sequence ID" value="GAB1320699.1"/>
    <property type="molecule type" value="Genomic_DNA"/>
</dbReference>
<organism evidence="2 3">
    <name type="scientific">Madurella fahalii</name>
    <dbReference type="NCBI Taxonomy" id="1157608"/>
    <lineage>
        <taxon>Eukaryota</taxon>
        <taxon>Fungi</taxon>
        <taxon>Dikarya</taxon>
        <taxon>Ascomycota</taxon>
        <taxon>Pezizomycotina</taxon>
        <taxon>Sordariomycetes</taxon>
        <taxon>Sordariomycetidae</taxon>
        <taxon>Sordariales</taxon>
        <taxon>Sordariales incertae sedis</taxon>
        <taxon>Madurella</taxon>
    </lineage>
</organism>
<comment type="caution">
    <text evidence="2">The sequence shown here is derived from an EMBL/GenBank/DDBJ whole genome shotgun (WGS) entry which is preliminary data.</text>
</comment>
<evidence type="ECO:0000313" key="3">
    <source>
        <dbReference type="Proteomes" id="UP001628179"/>
    </source>
</evidence>
<feature type="region of interest" description="Disordered" evidence="1">
    <location>
        <begin position="343"/>
        <end position="380"/>
    </location>
</feature>
<feature type="compositionally biased region" description="Basic and acidic residues" evidence="1">
    <location>
        <begin position="320"/>
        <end position="330"/>
    </location>
</feature>
<feature type="compositionally biased region" description="Pro residues" evidence="1">
    <location>
        <begin position="309"/>
        <end position="319"/>
    </location>
</feature>
<reference evidence="2 3" key="1">
    <citation type="submission" date="2024-09" db="EMBL/GenBank/DDBJ databases">
        <title>Itraconazole resistance in Madurella fahalii resulting from another homologue of gene encoding cytochrome P450 14-alpha sterol demethylase (CYP51).</title>
        <authorList>
            <person name="Yoshioka I."/>
            <person name="Fahal A.H."/>
            <person name="Kaneko S."/>
            <person name="Yaguchi T."/>
        </authorList>
    </citation>
    <scope>NUCLEOTIDE SEQUENCE [LARGE SCALE GENOMIC DNA]</scope>
    <source>
        <strain evidence="2 3">IFM 68171</strain>
    </source>
</reference>
<dbReference type="RefSeq" id="XP_070922429.1">
    <property type="nucleotide sequence ID" value="XM_071066328.1"/>
</dbReference>
<feature type="compositionally biased region" description="Acidic residues" evidence="1">
    <location>
        <begin position="254"/>
        <end position="265"/>
    </location>
</feature>
<feature type="compositionally biased region" description="Basic and acidic residues" evidence="1">
    <location>
        <begin position="202"/>
        <end position="235"/>
    </location>
</feature>
<proteinExistence type="predicted"/>
<dbReference type="PANTHER" id="PTHR40625:SF1">
    <property type="entry name" value="AMP-ACTIVATED PROTEIN KINASE GLYCOGEN-BINDING DOMAIN-CONTAINING PROTEIN"/>
    <property type="match status" value="1"/>
</dbReference>
<gene>
    <name evidence="2" type="ORF">MFIFM68171_10909</name>
</gene>
<evidence type="ECO:0000313" key="2">
    <source>
        <dbReference type="EMBL" id="GAB1320699.1"/>
    </source>
</evidence>
<keyword evidence="3" id="KW-1185">Reference proteome</keyword>
<feature type="compositionally biased region" description="Pro residues" evidence="1">
    <location>
        <begin position="283"/>
        <end position="295"/>
    </location>
</feature>
<feature type="compositionally biased region" description="Acidic residues" evidence="1">
    <location>
        <begin position="360"/>
        <end position="369"/>
    </location>
</feature>
<accession>A0ABQ0GSI5</accession>
<dbReference type="Proteomes" id="UP001628179">
    <property type="component" value="Unassembled WGS sequence"/>
</dbReference>
<protein>
    <submittedName>
        <fullName evidence="2">Uncharacterized protein</fullName>
    </submittedName>
</protein>
<dbReference type="GeneID" id="98181651"/>
<feature type="region of interest" description="Disordered" evidence="1">
    <location>
        <begin position="277"/>
        <end position="331"/>
    </location>
</feature>
<dbReference type="PANTHER" id="PTHR40625">
    <property type="entry name" value="GTP-BINDING PROTEIN ESDC-RELATED"/>
    <property type="match status" value="1"/>
</dbReference>
<name>A0ABQ0GSI5_9PEZI</name>
<feature type="region of interest" description="Disordered" evidence="1">
    <location>
        <begin position="138"/>
        <end position="265"/>
    </location>
</feature>
<sequence>MDPTTTLFTFMLQTHPSVQAVHLVGSWDNFTRAYSMERDSRRDRGQWRGCYTFKDIVCEGDAGGIPKRTGGLKMGHTYYYYYELDATSEAHDPTQPSTNTCPYLPGQTVNTLWVPVEQSCRKRSASLTSLREEDFKTMDPASKFVTPKPALTPTPTETSRWLGTAPPRGQHQRRLSRSMSPGSWSFSPRKLFSRKSSSSSLKDAEIPRAEDERSVRSEGSRSRDISPESLRRFLVDDGPLEEEQEANNRPAIDIPEDITEENEDDDNFATSAVSETMQFTGLSPPPKRTTSPSPPATIASLAQVDLPAPAAPTRPPPKAPKLETLKDSNQESRFSASVFSSWLVPESPDSNSPPAFYHSEDEEEDEEPPAVDNAAGQTTNPFARNLNATLSTYSLPRTAGTAGKLSVMTSKSALEAEVMVEDGNASPLLSSPIPDSGLDDLVSELGWMADMIRGKYAA</sequence>
<feature type="compositionally biased region" description="Low complexity" evidence="1">
    <location>
        <begin position="185"/>
        <end position="201"/>
    </location>
</feature>